<evidence type="ECO:0000313" key="3">
    <source>
        <dbReference type="Proteomes" id="UP000735302"/>
    </source>
</evidence>
<keyword evidence="3" id="KW-1185">Reference proteome</keyword>
<feature type="transmembrane region" description="Helical" evidence="1">
    <location>
        <begin position="6"/>
        <end position="30"/>
    </location>
</feature>
<evidence type="ECO:0000256" key="1">
    <source>
        <dbReference type="SAM" id="Phobius"/>
    </source>
</evidence>
<keyword evidence="1" id="KW-1133">Transmembrane helix</keyword>
<gene>
    <name evidence="2" type="ORF">PoB_002403200</name>
</gene>
<dbReference type="AlphaFoldDB" id="A0AAV3ZS97"/>
<feature type="transmembrane region" description="Helical" evidence="1">
    <location>
        <begin position="37"/>
        <end position="59"/>
    </location>
</feature>
<reference evidence="2 3" key="1">
    <citation type="journal article" date="2021" name="Elife">
        <title>Chloroplast acquisition without the gene transfer in kleptoplastic sea slugs, Plakobranchus ocellatus.</title>
        <authorList>
            <person name="Maeda T."/>
            <person name="Takahashi S."/>
            <person name="Yoshida T."/>
            <person name="Shimamura S."/>
            <person name="Takaki Y."/>
            <person name="Nagai Y."/>
            <person name="Toyoda A."/>
            <person name="Suzuki Y."/>
            <person name="Arimoto A."/>
            <person name="Ishii H."/>
            <person name="Satoh N."/>
            <person name="Nishiyama T."/>
            <person name="Hasebe M."/>
            <person name="Maruyama T."/>
            <person name="Minagawa J."/>
            <person name="Obokata J."/>
            <person name="Shigenobu S."/>
        </authorList>
    </citation>
    <scope>NUCLEOTIDE SEQUENCE [LARGE SCALE GENOMIC DNA]</scope>
</reference>
<keyword evidence="1" id="KW-0472">Membrane</keyword>
<keyword evidence="1" id="KW-0812">Transmembrane</keyword>
<proteinExistence type="predicted"/>
<comment type="caution">
    <text evidence="2">The sequence shown here is derived from an EMBL/GenBank/DDBJ whole genome shotgun (WGS) entry which is preliminary data.</text>
</comment>
<organism evidence="2 3">
    <name type="scientific">Plakobranchus ocellatus</name>
    <dbReference type="NCBI Taxonomy" id="259542"/>
    <lineage>
        <taxon>Eukaryota</taxon>
        <taxon>Metazoa</taxon>
        <taxon>Spiralia</taxon>
        <taxon>Lophotrochozoa</taxon>
        <taxon>Mollusca</taxon>
        <taxon>Gastropoda</taxon>
        <taxon>Heterobranchia</taxon>
        <taxon>Euthyneura</taxon>
        <taxon>Panpulmonata</taxon>
        <taxon>Sacoglossa</taxon>
        <taxon>Placobranchoidea</taxon>
        <taxon>Plakobranchidae</taxon>
        <taxon>Plakobranchus</taxon>
    </lineage>
</organism>
<evidence type="ECO:0000313" key="2">
    <source>
        <dbReference type="EMBL" id="GFN97526.1"/>
    </source>
</evidence>
<dbReference type="EMBL" id="BLXT01002786">
    <property type="protein sequence ID" value="GFN97526.1"/>
    <property type="molecule type" value="Genomic_DNA"/>
</dbReference>
<accession>A0AAV3ZS97</accession>
<sequence length="183" mass="19728">MVIVVVVGVIVLVMLKEMVGMVVVMVMVMAMSGVAVMLVKVVVAIVLQMVVVVVMVVVMSCVHESKNDWLRNRSCSTIAKPGLERTCLGFAGDFCVVSSSPATGPLDGQRDSNNWIQQQKDNLIMVPAVGGTVNKKSASDLKGVFCHKFELHHRCSGLIEGLHTSDHLDEEHANQARISLSAS</sequence>
<name>A0AAV3ZS97_9GAST</name>
<protein>
    <submittedName>
        <fullName evidence="2">Uncharacterized protein</fullName>
    </submittedName>
</protein>
<dbReference type="Proteomes" id="UP000735302">
    <property type="component" value="Unassembled WGS sequence"/>
</dbReference>